<dbReference type="AlphaFoldDB" id="A0A8W7PWG3"/>
<name>A0A8W7PWG3_ANOCL</name>
<protein>
    <submittedName>
        <fullName evidence="1">Uncharacterized protein</fullName>
    </submittedName>
</protein>
<reference evidence="1" key="1">
    <citation type="submission" date="2022-08" db="UniProtKB">
        <authorList>
            <consortium name="EnsemblMetazoa"/>
        </authorList>
    </citation>
    <scope>IDENTIFICATION</scope>
</reference>
<organism evidence="1">
    <name type="scientific">Anopheles coluzzii</name>
    <name type="common">African malaria mosquito</name>
    <dbReference type="NCBI Taxonomy" id="1518534"/>
    <lineage>
        <taxon>Eukaryota</taxon>
        <taxon>Metazoa</taxon>
        <taxon>Ecdysozoa</taxon>
        <taxon>Arthropoda</taxon>
        <taxon>Hexapoda</taxon>
        <taxon>Insecta</taxon>
        <taxon>Pterygota</taxon>
        <taxon>Neoptera</taxon>
        <taxon>Endopterygota</taxon>
        <taxon>Diptera</taxon>
        <taxon>Nematocera</taxon>
        <taxon>Culicoidea</taxon>
        <taxon>Culicidae</taxon>
        <taxon>Anophelinae</taxon>
        <taxon>Anopheles</taxon>
    </lineage>
</organism>
<evidence type="ECO:0000313" key="1">
    <source>
        <dbReference type="EnsemblMetazoa" id="ACOM037934-PA.1"/>
    </source>
</evidence>
<dbReference type="EnsemblMetazoa" id="ACOM037934-RA">
    <property type="protein sequence ID" value="ACOM037934-PA.1"/>
    <property type="gene ID" value="ACOM037934"/>
</dbReference>
<sequence length="235" mass="24421">MYTAKSSAYSDPAAASTTVPFQLGTVLQLVGDVVPVGGPGALRVAQTSFAPLVRTLLTRARVLGDEQIVHVPHPFQRAVVSGLLLLLLLLLERSASTLELILRIRGRDWDSFMRRCSSRSNGDFGNAAAAAVGAAIIPGPPPPFSWYSKLLHDSPLLWADDDLVSAVVLVTSKSRRLPKSIGLSFGGEVGSTCMSHGAGLPPPPAALACAPPAVLNTGSGDCGSPSKSSPSVVFE</sequence>
<dbReference type="Proteomes" id="UP000075882">
    <property type="component" value="Unassembled WGS sequence"/>
</dbReference>
<proteinExistence type="predicted"/>
<accession>A0A8W7PWG3</accession>